<dbReference type="InterPro" id="IPR028098">
    <property type="entry name" value="Glyco_trans_4-like_N"/>
</dbReference>
<dbReference type="Pfam" id="PF13439">
    <property type="entry name" value="Glyco_transf_4"/>
    <property type="match status" value="1"/>
</dbReference>
<dbReference type="Proteomes" id="UP000469943">
    <property type="component" value="Unassembled WGS sequence"/>
</dbReference>
<reference evidence="4 7" key="2">
    <citation type="submission" date="2019-10" db="EMBL/GenBank/DDBJ databases">
        <title>Characterization of the phylogenetic diversity of two novel species belonging to the genus Bifidobacterium: Bifidobacterium cebidarum sp. nov. and Bifidobacterium leontopitheci sp. nov.</title>
        <authorList>
            <person name="Lugli G.A."/>
            <person name="Duranti S."/>
            <person name="Milani C."/>
            <person name="Turroni F."/>
            <person name="Ventura M."/>
        </authorList>
    </citation>
    <scope>NUCLEOTIDE SEQUENCE [LARGE SCALE GENOMIC DNA]</scope>
    <source>
        <strain evidence="4 7">DSM 100688</strain>
    </source>
</reference>
<dbReference type="InterPro" id="IPR050194">
    <property type="entry name" value="Glycosyltransferase_grp1"/>
</dbReference>
<dbReference type="PANTHER" id="PTHR45947">
    <property type="entry name" value="SULFOQUINOVOSYL TRANSFERASE SQD2"/>
    <property type="match status" value="1"/>
</dbReference>
<keyword evidence="1" id="KW-0328">Glycosyltransferase</keyword>
<evidence type="ECO:0000259" key="3">
    <source>
        <dbReference type="Pfam" id="PF13439"/>
    </source>
</evidence>
<comment type="caution">
    <text evidence="4">The sequence shown here is derived from an EMBL/GenBank/DDBJ whole genome shotgun (WGS) entry which is preliminary data.</text>
</comment>
<feature type="domain" description="Glycosyltransferase subfamily 4-like N-terminal" evidence="3">
    <location>
        <begin position="14"/>
        <end position="219"/>
    </location>
</feature>
<organism evidence="4 7">
    <name type="scientific">Bifidobacterium ramosum</name>
    <dbReference type="NCBI Taxonomy" id="1798158"/>
    <lineage>
        <taxon>Bacteria</taxon>
        <taxon>Bacillati</taxon>
        <taxon>Actinomycetota</taxon>
        <taxon>Actinomycetes</taxon>
        <taxon>Bifidobacteriales</taxon>
        <taxon>Bifidobacteriaceae</taxon>
        <taxon>Bifidobacterium</taxon>
    </lineage>
</organism>
<dbReference type="GO" id="GO:1901137">
    <property type="term" value="P:carbohydrate derivative biosynthetic process"/>
    <property type="evidence" value="ECO:0007669"/>
    <property type="project" value="UniProtKB-ARBA"/>
</dbReference>
<dbReference type="OrthoDB" id="9787111at2"/>
<gene>
    <name evidence="4" type="ORF">DSM100688_1134</name>
    <name evidence="5" type="ORF">GFD24_07680</name>
</gene>
<keyword evidence="2 4" id="KW-0808">Transferase</keyword>
<evidence type="ECO:0000313" key="7">
    <source>
        <dbReference type="Proteomes" id="UP000482084"/>
    </source>
</evidence>
<keyword evidence="7" id="KW-1185">Reference proteome</keyword>
<dbReference type="GO" id="GO:0016757">
    <property type="term" value="F:glycosyltransferase activity"/>
    <property type="evidence" value="ECO:0007669"/>
    <property type="project" value="UniProtKB-KW"/>
</dbReference>
<evidence type="ECO:0000256" key="1">
    <source>
        <dbReference type="ARBA" id="ARBA00022676"/>
    </source>
</evidence>
<name>A0A6L4X2Q5_9BIFI</name>
<dbReference type="PANTHER" id="PTHR45947:SF13">
    <property type="entry name" value="TRANSFERASE"/>
    <property type="match status" value="1"/>
</dbReference>
<dbReference type="SUPFAM" id="SSF53756">
    <property type="entry name" value="UDP-Glycosyltransferase/glycogen phosphorylase"/>
    <property type="match status" value="1"/>
</dbReference>
<evidence type="ECO:0000313" key="5">
    <source>
        <dbReference type="EMBL" id="NEG72081.1"/>
    </source>
</evidence>
<dbReference type="AlphaFoldDB" id="A0A6L4X2Q5"/>
<dbReference type="Proteomes" id="UP000482084">
    <property type="component" value="Unassembled WGS sequence"/>
</dbReference>
<dbReference type="RefSeq" id="WP_152358210.1">
    <property type="nucleotide sequence ID" value="NZ_WBSM01000005.1"/>
</dbReference>
<evidence type="ECO:0000313" key="6">
    <source>
        <dbReference type="Proteomes" id="UP000469943"/>
    </source>
</evidence>
<dbReference type="Pfam" id="PF13692">
    <property type="entry name" value="Glyco_trans_1_4"/>
    <property type="match status" value="1"/>
</dbReference>
<sequence length="425" mass="48222">MRVLLVNKFFYHKGGSETYLFALAEGLRAMGHEVAFFAMQHPQNEKTYWDKYFVSEKDYTGNISVIRKVEEAATLAYSPEAKRKFESLLEEFCPDIIHLNLVHRQITFSILDAPYLKTHHVPVVYTAHDYSFLCPVYTMINGRGEVCDDCINGHYFGVLRNTCTKGSKVKSALSFVEAEFIKYRHYYDRIDKIIAPSEFMKRKFCQGGYAERTVMIQNFLTKKQLEIGRKVANHRKFDSSEPYFLFFGRLSKEKGVLTLVSAFLEAIRRLPENWTLHIVGDGPEREAIESVVRMSGSMAAQRIQLLGYKSGEDLQREVGNARFSVLCSEWNENMPYSGLESLAAGTPIIGSQMGGIPELVKEGETGFSYEVRNVASLASVIVDASNIGSAAYVDMQKACMRYAANRSAETYIADLEKQYNQLISK</sequence>
<dbReference type="Gene3D" id="3.40.50.2000">
    <property type="entry name" value="Glycogen Phosphorylase B"/>
    <property type="match status" value="2"/>
</dbReference>
<dbReference type="EMBL" id="WHZX01000005">
    <property type="protein sequence ID" value="NEG72081.1"/>
    <property type="molecule type" value="Genomic_DNA"/>
</dbReference>
<dbReference type="EMBL" id="WBSM01000005">
    <property type="protein sequence ID" value="KAB8288024.1"/>
    <property type="molecule type" value="Genomic_DNA"/>
</dbReference>
<accession>A0A6L4X2Q5</accession>
<reference evidence="5 6" key="1">
    <citation type="submission" date="2019-10" db="EMBL/GenBank/DDBJ databases">
        <title>Bifidobacterium from non-human primates.</title>
        <authorList>
            <person name="Modesto M."/>
        </authorList>
    </citation>
    <scope>NUCLEOTIDE SEQUENCE [LARGE SCALE GENOMIC DNA]</scope>
    <source>
        <strain evidence="5 6">TREM</strain>
    </source>
</reference>
<evidence type="ECO:0000256" key="2">
    <source>
        <dbReference type="ARBA" id="ARBA00022679"/>
    </source>
</evidence>
<proteinExistence type="predicted"/>
<evidence type="ECO:0000313" key="4">
    <source>
        <dbReference type="EMBL" id="KAB8288024.1"/>
    </source>
</evidence>
<protein>
    <submittedName>
        <fullName evidence="4">Glycosyl transferase family 1</fullName>
    </submittedName>
    <submittedName>
        <fullName evidence="5">Glycosyltransferase</fullName>
    </submittedName>
</protein>